<dbReference type="InterPro" id="IPR010310">
    <property type="entry name" value="T7SS_ESAT-6-like"/>
</dbReference>
<evidence type="ECO:0000313" key="2">
    <source>
        <dbReference type="EMBL" id="MFC4330812.1"/>
    </source>
</evidence>
<evidence type="ECO:0000313" key="3">
    <source>
        <dbReference type="Proteomes" id="UP001595824"/>
    </source>
</evidence>
<dbReference type="InterPro" id="IPR036689">
    <property type="entry name" value="ESAT-6-like_sf"/>
</dbReference>
<keyword evidence="1" id="KW-0175">Coiled coil</keyword>
<dbReference type="Pfam" id="PF06013">
    <property type="entry name" value="WXG100"/>
    <property type="match status" value="1"/>
</dbReference>
<gene>
    <name evidence="2" type="ORF">ACFPC0_24095</name>
</gene>
<organism evidence="2 3">
    <name type="scientific">Streptomyces andamanensis</name>
    <dbReference type="NCBI Taxonomy" id="1565035"/>
    <lineage>
        <taxon>Bacteria</taxon>
        <taxon>Bacillati</taxon>
        <taxon>Actinomycetota</taxon>
        <taxon>Actinomycetes</taxon>
        <taxon>Kitasatosporales</taxon>
        <taxon>Streptomycetaceae</taxon>
        <taxon>Streptomyces</taxon>
    </lineage>
</organism>
<accession>A0ABV8TK44</accession>
<dbReference type="Proteomes" id="UP001595824">
    <property type="component" value="Unassembled WGS sequence"/>
</dbReference>
<evidence type="ECO:0000256" key="1">
    <source>
        <dbReference type="SAM" id="Coils"/>
    </source>
</evidence>
<keyword evidence="3" id="KW-1185">Reference proteome</keyword>
<reference evidence="3" key="1">
    <citation type="journal article" date="2019" name="Int. J. Syst. Evol. Microbiol.">
        <title>The Global Catalogue of Microorganisms (GCM) 10K type strain sequencing project: providing services to taxonomists for standard genome sequencing and annotation.</title>
        <authorList>
            <consortium name="The Broad Institute Genomics Platform"/>
            <consortium name="The Broad Institute Genome Sequencing Center for Infectious Disease"/>
            <person name="Wu L."/>
            <person name="Ma J."/>
        </authorList>
    </citation>
    <scope>NUCLEOTIDE SEQUENCE [LARGE SCALE GENOMIC DNA]</scope>
    <source>
        <strain evidence="3">PCU 347</strain>
    </source>
</reference>
<sequence length="98" mass="11006">MGIDANFSVMSSVVSEMEEQARIMNSTIDNLQQELAAYTQSWVGADRQAYNDVNTTWDSCQGRAQQLLSSYHETLHHNMTSLSRASASNRDNFQSITI</sequence>
<dbReference type="EMBL" id="JBHSDP010000024">
    <property type="protein sequence ID" value="MFC4330812.1"/>
    <property type="molecule type" value="Genomic_DNA"/>
</dbReference>
<name>A0ABV8TK44_9ACTN</name>
<protein>
    <submittedName>
        <fullName evidence="2">WXG100 family type VII secretion target</fullName>
    </submittedName>
</protein>
<dbReference type="Gene3D" id="1.10.287.1060">
    <property type="entry name" value="ESAT-6-like"/>
    <property type="match status" value="1"/>
</dbReference>
<dbReference type="SUPFAM" id="SSF140453">
    <property type="entry name" value="EsxAB dimer-like"/>
    <property type="match status" value="1"/>
</dbReference>
<proteinExistence type="predicted"/>
<dbReference type="RefSeq" id="WP_381741860.1">
    <property type="nucleotide sequence ID" value="NZ_JBHSDP010000024.1"/>
</dbReference>
<feature type="coiled-coil region" evidence="1">
    <location>
        <begin position="14"/>
        <end position="41"/>
    </location>
</feature>
<comment type="caution">
    <text evidence="2">The sequence shown here is derived from an EMBL/GenBank/DDBJ whole genome shotgun (WGS) entry which is preliminary data.</text>
</comment>